<dbReference type="PROSITE" id="PS51900">
    <property type="entry name" value="CB"/>
    <property type="match status" value="1"/>
</dbReference>
<name>A0A7W8E5B3_9BACT</name>
<protein>
    <submittedName>
        <fullName evidence="8">Integrase</fullName>
    </submittedName>
</protein>
<dbReference type="Gene3D" id="1.10.443.10">
    <property type="entry name" value="Intergrase catalytic core"/>
    <property type="match status" value="1"/>
</dbReference>
<dbReference type="GO" id="GO:0003677">
    <property type="term" value="F:DNA binding"/>
    <property type="evidence" value="ECO:0007669"/>
    <property type="project" value="UniProtKB-UniRule"/>
</dbReference>
<accession>A0A7W8E5B3</accession>
<evidence type="ECO:0000256" key="3">
    <source>
        <dbReference type="ARBA" id="ARBA00023125"/>
    </source>
</evidence>
<evidence type="ECO:0000256" key="1">
    <source>
        <dbReference type="ARBA" id="ARBA00008857"/>
    </source>
</evidence>
<keyword evidence="4" id="KW-0233">DNA recombination</keyword>
<sequence length="379" mass="42507">MSRRYQEGCLYRERRNAGPDVWVFRWRDGTVNRKEKVGTVDEFATKSAAMRACEQIRANINRDTRSPRTFGELASHYAEHELPTKTPYTGEVYAGYLKTWILPKWASSLLSDVKAVAVESWLSGLSLAPGTKAKIRNLMHAVYNHAMRWEFAYTNPITLVRQSAKRTRVPDVLTTLEIGSLLVELENPWRTAVYVALTTGLRVSELLALKWADFDFVAGEIQLSRGIVRQHVGEMKTEASRKPIPLDDRLASVLLTWRGSCPYNQDGDFLFGSPGKGGTQPYWPTAGMEDHVRPAAKRAGIQKRVGWHTLRHSFGTLVKSQGADVATTQALLRHANVSITMDRYVQAVTPAKREAQSRIVKSLPFPNVPMRLTTGVATV</sequence>
<dbReference type="PANTHER" id="PTHR30349:SF64">
    <property type="entry name" value="PROPHAGE INTEGRASE INTD-RELATED"/>
    <property type="match status" value="1"/>
</dbReference>
<dbReference type="InterPro" id="IPR044068">
    <property type="entry name" value="CB"/>
</dbReference>
<keyword evidence="9" id="KW-1185">Reference proteome</keyword>
<dbReference type="CDD" id="cd01189">
    <property type="entry name" value="INT_ICEBs1_C_like"/>
    <property type="match status" value="1"/>
</dbReference>
<keyword evidence="2" id="KW-0229">DNA integration</keyword>
<dbReference type="SUPFAM" id="SSF56349">
    <property type="entry name" value="DNA breaking-rejoining enzymes"/>
    <property type="match status" value="1"/>
</dbReference>
<evidence type="ECO:0000313" key="8">
    <source>
        <dbReference type="EMBL" id="MBB5059104.1"/>
    </source>
</evidence>
<dbReference type="GO" id="GO:0006310">
    <property type="term" value="P:DNA recombination"/>
    <property type="evidence" value="ECO:0007669"/>
    <property type="project" value="UniProtKB-KW"/>
</dbReference>
<dbReference type="InterPro" id="IPR002104">
    <property type="entry name" value="Integrase_catalytic"/>
</dbReference>
<comment type="similarity">
    <text evidence="1">Belongs to the 'phage' integrase family.</text>
</comment>
<dbReference type="PROSITE" id="PS51898">
    <property type="entry name" value="TYR_RECOMBINASE"/>
    <property type="match status" value="1"/>
</dbReference>
<dbReference type="RefSeq" id="WP_184219973.1">
    <property type="nucleotide sequence ID" value="NZ_JACHIP010000005.1"/>
</dbReference>
<dbReference type="InterPro" id="IPR010998">
    <property type="entry name" value="Integrase_recombinase_N"/>
</dbReference>
<dbReference type="AlphaFoldDB" id="A0A7W8E5B3"/>
<evidence type="ECO:0000256" key="5">
    <source>
        <dbReference type="PROSITE-ProRule" id="PRU01248"/>
    </source>
</evidence>
<dbReference type="GO" id="GO:0015074">
    <property type="term" value="P:DNA integration"/>
    <property type="evidence" value="ECO:0007669"/>
    <property type="project" value="UniProtKB-KW"/>
</dbReference>
<dbReference type="Pfam" id="PF00589">
    <property type="entry name" value="Phage_integrase"/>
    <property type="match status" value="1"/>
</dbReference>
<evidence type="ECO:0000313" key="9">
    <source>
        <dbReference type="Proteomes" id="UP000540989"/>
    </source>
</evidence>
<dbReference type="PANTHER" id="PTHR30349">
    <property type="entry name" value="PHAGE INTEGRASE-RELATED"/>
    <property type="match status" value="1"/>
</dbReference>
<dbReference type="Gene3D" id="1.10.150.130">
    <property type="match status" value="1"/>
</dbReference>
<dbReference type="EMBL" id="JACHIP010000005">
    <property type="protein sequence ID" value="MBB5059104.1"/>
    <property type="molecule type" value="Genomic_DNA"/>
</dbReference>
<feature type="domain" description="Tyr recombinase" evidence="6">
    <location>
        <begin position="168"/>
        <end position="358"/>
    </location>
</feature>
<keyword evidence="3 5" id="KW-0238">DNA-binding</keyword>
<feature type="domain" description="Core-binding (CB)" evidence="7">
    <location>
        <begin position="68"/>
        <end position="147"/>
    </location>
</feature>
<dbReference type="InterPro" id="IPR050090">
    <property type="entry name" value="Tyrosine_recombinase_XerCD"/>
</dbReference>
<evidence type="ECO:0000259" key="7">
    <source>
        <dbReference type="PROSITE" id="PS51900"/>
    </source>
</evidence>
<dbReference type="InterPro" id="IPR013762">
    <property type="entry name" value="Integrase-like_cat_sf"/>
</dbReference>
<evidence type="ECO:0000256" key="2">
    <source>
        <dbReference type="ARBA" id="ARBA00022908"/>
    </source>
</evidence>
<proteinExistence type="inferred from homology"/>
<reference evidence="8 9" key="1">
    <citation type="submission" date="2020-08" db="EMBL/GenBank/DDBJ databases">
        <title>Genomic Encyclopedia of Type Strains, Phase IV (KMG-V): Genome sequencing to study the core and pangenomes of soil and plant-associated prokaryotes.</title>
        <authorList>
            <person name="Whitman W."/>
        </authorList>
    </citation>
    <scope>NUCLEOTIDE SEQUENCE [LARGE SCALE GENOMIC DNA]</scope>
    <source>
        <strain evidence="8 9">M8UP14</strain>
    </source>
</reference>
<evidence type="ECO:0000259" key="6">
    <source>
        <dbReference type="PROSITE" id="PS51898"/>
    </source>
</evidence>
<dbReference type="InterPro" id="IPR011010">
    <property type="entry name" value="DNA_brk_join_enz"/>
</dbReference>
<evidence type="ECO:0000256" key="4">
    <source>
        <dbReference type="ARBA" id="ARBA00023172"/>
    </source>
</evidence>
<organism evidence="8 9">
    <name type="scientific">Granulicella aggregans</name>
    <dbReference type="NCBI Taxonomy" id="474949"/>
    <lineage>
        <taxon>Bacteria</taxon>
        <taxon>Pseudomonadati</taxon>
        <taxon>Acidobacteriota</taxon>
        <taxon>Terriglobia</taxon>
        <taxon>Terriglobales</taxon>
        <taxon>Acidobacteriaceae</taxon>
        <taxon>Granulicella</taxon>
    </lineage>
</organism>
<dbReference type="Proteomes" id="UP000540989">
    <property type="component" value="Unassembled WGS sequence"/>
</dbReference>
<gene>
    <name evidence="8" type="ORF">HDF16_003827</name>
</gene>
<comment type="caution">
    <text evidence="8">The sequence shown here is derived from an EMBL/GenBank/DDBJ whole genome shotgun (WGS) entry which is preliminary data.</text>
</comment>